<protein>
    <submittedName>
        <fullName evidence="1">Uncharacterized protein</fullName>
    </submittedName>
</protein>
<sequence length="172" mass="20197">MQFNLYHFSEEPNITVFHPRVKANRQDMPPVVWAIDEEHSYSFYVPRNCPRIVYTRTDGLSEETVDKFFGCTSAVRIMTIETRWYSAISNTTLYRYTLPGESFKLFDETAGYYISEQKVTPIVITAMDHLLEKLLEINIEVRFTPSLHPLREAILNSQLEDFGIHRYEYAGR</sequence>
<evidence type="ECO:0000313" key="2">
    <source>
        <dbReference type="Proteomes" id="UP000076927"/>
    </source>
</evidence>
<dbReference type="OrthoDB" id="156685at2"/>
<gene>
    <name evidence="1" type="ORF">SY83_14550</name>
</gene>
<dbReference type="Proteomes" id="UP000076927">
    <property type="component" value="Chromosome"/>
</dbReference>
<evidence type="ECO:0000313" key="1">
    <source>
        <dbReference type="EMBL" id="ANE48935.1"/>
    </source>
</evidence>
<dbReference type="InterPro" id="IPR049253">
    <property type="entry name" value="DUF6886"/>
</dbReference>
<dbReference type="AlphaFoldDB" id="A0A172TPF9"/>
<dbReference type="KEGG" id="pswu:SY83_14550"/>
<proteinExistence type="predicted"/>
<dbReference type="Pfam" id="PF21820">
    <property type="entry name" value="DUF6886"/>
    <property type="match status" value="1"/>
</dbReference>
<dbReference type="PATRIC" id="fig|1178515.4.peg.2921"/>
<dbReference type="EMBL" id="CP011388">
    <property type="protein sequence ID" value="ANE48935.1"/>
    <property type="molecule type" value="Genomic_DNA"/>
</dbReference>
<organism evidence="1 2">
    <name type="scientific">Paenibacillus swuensis</name>
    <dbReference type="NCBI Taxonomy" id="1178515"/>
    <lineage>
        <taxon>Bacteria</taxon>
        <taxon>Bacillati</taxon>
        <taxon>Bacillota</taxon>
        <taxon>Bacilli</taxon>
        <taxon>Bacillales</taxon>
        <taxon>Paenibacillaceae</taxon>
        <taxon>Paenibacillus</taxon>
    </lineage>
</organism>
<reference evidence="1 2" key="1">
    <citation type="submission" date="2015-01" db="EMBL/GenBank/DDBJ databases">
        <title>Paenibacillus swuensis/DY6/whole genome sequencing.</title>
        <authorList>
            <person name="Kim M.K."/>
            <person name="Srinivasan S."/>
            <person name="Lee J.-J."/>
        </authorList>
    </citation>
    <scope>NUCLEOTIDE SEQUENCE [LARGE SCALE GENOMIC DNA]</scope>
    <source>
        <strain evidence="1 2">DY6</strain>
    </source>
</reference>
<name>A0A172TPF9_9BACL</name>
<keyword evidence="2" id="KW-1185">Reference proteome</keyword>
<dbReference type="STRING" id="1178515.SY83_14550"/>
<accession>A0A172TPF9</accession>